<proteinExistence type="predicted"/>
<dbReference type="EMBL" id="JAVRHV010000004">
    <property type="protein sequence ID" value="MDT0553521.1"/>
    <property type="molecule type" value="Genomic_DNA"/>
</dbReference>
<comment type="caution">
    <text evidence="1">The sequence shown here is derived from an EMBL/GenBank/DDBJ whole genome shotgun (WGS) entry which is preliminary data.</text>
</comment>
<dbReference type="PROSITE" id="PS51257">
    <property type="entry name" value="PROKAR_LIPOPROTEIN"/>
    <property type="match status" value="1"/>
</dbReference>
<gene>
    <name evidence="1" type="ORF">RM519_09720</name>
</gene>
<evidence type="ECO:0000313" key="1">
    <source>
        <dbReference type="EMBL" id="MDT0553521.1"/>
    </source>
</evidence>
<name>A0ABU2Y5P4_9FLAO</name>
<organism evidence="1 2">
    <name type="scientific">Urechidicola vernalis</name>
    <dbReference type="NCBI Taxonomy" id="3075600"/>
    <lineage>
        <taxon>Bacteria</taxon>
        <taxon>Pseudomonadati</taxon>
        <taxon>Bacteroidota</taxon>
        <taxon>Flavobacteriia</taxon>
        <taxon>Flavobacteriales</taxon>
        <taxon>Flavobacteriaceae</taxon>
        <taxon>Urechidicola</taxon>
    </lineage>
</organism>
<reference evidence="1 2" key="1">
    <citation type="submission" date="2023-09" db="EMBL/GenBank/DDBJ databases">
        <authorList>
            <person name="Rey-Velasco X."/>
        </authorList>
    </citation>
    <scope>NUCLEOTIDE SEQUENCE [LARGE SCALE GENOMIC DNA]</scope>
    <source>
        <strain evidence="1 2">P050</strain>
    </source>
</reference>
<dbReference type="InterPro" id="IPR046144">
    <property type="entry name" value="DUF6146"/>
</dbReference>
<dbReference type="RefSeq" id="WP_311593553.1">
    <property type="nucleotide sequence ID" value="NZ_JAVRHV010000004.1"/>
</dbReference>
<evidence type="ECO:0000313" key="2">
    <source>
        <dbReference type="Proteomes" id="UP001252186"/>
    </source>
</evidence>
<protein>
    <submittedName>
        <fullName evidence="1">DUF6146 family protein</fullName>
    </submittedName>
</protein>
<sequence>MKQLFYILLISVIAYSCGNSKNTTSKRQLSEEEAVVISNDSLEYEIIILDLGFNTYLNSIARPANFYSQEYYEIKNIFYVTEWNIRHDNPTRYGGFYETRIDYQQSIDYGLDVNYKLYNYFKFCEYKYGIRFRSTR</sequence>
<accession>A0ABU2Y5P4</accession>
<keyword evidence="2" id="KW-1185">Reference proteome</keyword>
<dbReference type="Pfam" id="PF19643">
    <property type="entry name" value="DUF6146"/>
    <property type="match status" value="1"/>
</dbReference>
<dbReference type="Proteomes" id="UP001252186">
    <property type="component" value="Unassembled WGS sequence"/>
</dbReference>